<dbReference type="GeneID" id="136092286"/>
<dbReference type="RefSeq" id="XP_065676223.1">
    <property type="nucleotide sequence ID" value="XM_065820151.1"/>
</dbReference>
<evidence type="ECO:0000313" key="3">
    <source>
        <dbReference type="RefSeq" id="XP_065676223.1"/>
    </source>
</evidence>
<dbReference type="Proteomes" id="UP001652625">
    <property type="component" value="Chromosome 15"/>
</dbReference>
<dbReference type="SUPFAM" id="SSF53474">
    <property type="entry name" value="alpha/beta-Hydrolases"/>
    <property type="match status" value="1"/>
</dbReference>
<accession>A0ABM4DNR2</accession>
<feature type="coiled-coil region" evidence="1">
    <location>
        <begin position="705"/>
        <end position="735"/>
    </location>
</feature>
<sequence>MSDEHCFRQHPNDFVHGLLCLHVHQDSKEGDIVQFTPKNEKVDDQFDGADYNDQLKYWTTYKKYSYESSDNVNSILYVNNTAKQAVLAYCGVDVVESLKSWDGNLKKAILEVLKNKIDYHQVSSYLATKDAVNIANEHGYNLSLTGYSFGAWLAELSLYFCHMDFKCDVILGHVKSVTFNSPGSYQQMESYKSSIINQGTQTDVLAFTMVTYLSAPNLINVCHKHVGKVYRVFPETVDSNSVKRFKTRLPKWFKKKYSAIKGYFEALFVNTHYNLDLMLKTFDPKTGKPFVKQYREVLDWPCIEYKSNTSDYGPKAIKAIVDLIPGTFVIPASLKKAAIKAILTLIPDTVYGLLATVTAEFLGGNMKLTQLFETYEILDKNTADLVNHEEEIIKEKKKFSLKYKGHYRIDRDEVNLKKASIPKTKGTLEWYLKKLTKLDFTTSNLSEDVVNELLTIKNKYSLDLNSGNMIIISEDYTVEDLKDQMSYMLKKNTNIKKVLLGNMLEDTILKMQKDAKEWVKNCSPNNVMKEEGYKNRDLIKKTKKLANQITKLSKLSKDDIKEQFDKIEAEHLINSAYCINALANCYLYNNHDGEKAREVLLGSKKLIEQYVINISQAPFDFETLKKEEIYTELLTLKDFPEVYTITVYLLARTFLYHGKKADSIPYFELSKYLGKKLMLFEGYLSEGRGLGVVKRESLVEHDIENGEFEKAIEKLNEIIESYKELKSDYKEYKEGYKPGIGENKIVIPATDEYNQIDCSEQLTKCYLQLIRLTKDRDKCVKYANDFFELIGSDQSPGMLNLKKLDVILPKKKSSVRNTLGYTLLKLYDKDIDIKEFKILIDETNQTKDDLSFIEDIFNLAKEESRRGEFTKADAYDGLRMIYERKIKQKNFEKPKEEALLNLIFSCTTERDEINKELKRYVKYESSEVAVSDKQIQLEQPKFVLKKETTV</sequence>
<evidence type="ECO:0000256" key="1">
    <source>
        <dbReference type="SAM" id="Coils"/>
    </source>
</evidence>
<keyword evidence="2" id="KW-1185">Reference proteome</keyword>
<gene>
    <name evidence="3" type="primary">LOC136092286</name>
</gene>
<keyword evidence="1" id="KW-0175">Coiled coil</keyword>
<name>A0ABM4DNR2_HYDVU</name>
<reference evidence="3" key="1">
    <citation type="submission" date="2025-08" db="UniProtKB">
        <authorList>
            <consortium name="RefSeq"/>
        </authorList>
    </citation>
    <scope>IDENTIFICATION</scope>
</reference>
<proteinExistence type="predicted"/>
<organism evidence="2 3">
    <name type="scientific">Hydra vulgaris</name>
    <name type="common">Hydra</name>
    <name type="synonym">Hydra attenuata</name>
    <dbReference type="NCBI Taxonomy" id="6087"/>
    <lineage>
        <taxon>Eukaryota</taxon>
        <taxon>Metazoa</taxon>
        <taxon>Cnidaria</taxon>
        <taxon>Hydrozoa</taxon>
        <taxon>Hydroidolina</taxon>
        <taxon>Anthoathecata</taxon>
        <taxon>Aplanulata</taxon>
        <taxon>Hydridae</taxon>
        <taxon>Hydra</taxon>
    </lineage>
</organism>
<evidence type="ECO:0000313" key="2">
    <source>
        <dbReference type="Proteomes" id="UP001652625"/>
    </source>
</evidence>
<protein>
    <submittedName>
        <fullName evidence="3">Uncharacterized protein LOC136092286</fullName>
    </submittedName>
</protein>
<dbReference type="InterPro" id="IPR029058">
    <property type="entry name" value="AB_hydrolase_fold"/>
</dbReference>